<feature type="compositionally biased region" description="Basic and acidic residues" evidence="1">
    <location>
        <begin position="378"/>
        <end position="404"/>
    </location>
</feature>
<dbReference type="EMBL" id="JABFUD020000023">
    <property type="protein sequence ID" value="KAI5060884.1"/>
    <property type="molecule type" value="Genomic_DNA"/>
</dbReference>
<feature type="compositionally biased region" description="Polar residues" evidence="1">
    <location>
        <begin position="1384"/>
        <end position="1442"/>
    </location>
</feature>
<feature type="compositionally biased region" description="Polar residues" evidence="1">
    <location>
        <begin position="899"/>
        <end position="916"/>
    </location>
</feature>
<feature type="compositionally biased region" description="Polar residues" evidence="1">
    <location>
        <begin position="245"/>
        <end position="255"/>
    </location>
</feature>
<feature type="region of interest" description="Disordered" evidence="1">
    <location>
        <begin position="494"/>
        <end position="596"/>
    </location>
</feature>
<dbReference type="OrthoDB" id="695233at2759"/>
<feature type="compositionally biased region" description="Polar residues" evidence="1">
    <location>
        <begin position="70"/>
        <end position="83"/>
    </location>
</feature>
<sequence length="1690" mass="182881">MGSNDEYAHLNNDGGFIGDDDKGLASGDVWKTRNDSYRFGAKKKNNPGMWGNTTLPKDNGGWGETKEDTQSGGWETSASIETNSGWGEESGSGRGWDKGTHQKSDDGWGEKGDKQDISWRWRQGTDGDTTFDMGWGKEEERRSWKKGIKKEGSQIGRGRSMQEEEKGWGSSFFKEDVGGWGDRTCKGLARKKCVSVPGAWERNSQGGGIQNGWGGRISQEINDGWGGNKSAPRKWERGSQEEATRNGTGRSTHQGNDFGWGEGKSTAGGLKGTLNKEGTQEVWGSIIDQANNGGWEKDKTACECGWEGGAQHRDTKEGWGTDLHQDNSGGVGEDQGAAIGFGKKKEISSGGLERETNEEGTQNGWESSVPQESTGGWGEDKKGNDGGWGEDKGAAGGWEKRKEVSCSGKDGSAAGGWGKKEEVSALDGWTREAKEEVSQNGWESSVPQETTCGWGDDKGATDGWEVSASGEVRSAACRLGKKEEVSALSGWECEAKEEGTENEWKSSVPQGTSGGWGKDKRGNDGGLGEDKCAAGGWEKKKEVSASDKEESAACGWGKKEKLSAPGGWEREEKDEVTQNGWESSGPQETVCGYGEDKGAIDGWEVSASRKGKSAAGGWERKGEISAYEWEAKEEGTQNGWESSLPQETTGGWREDKRGNHGGWGEDKGATGEWGKKKEVSASGKEKSAARGWEKKEEVTAPGGWEREAKEEGAQSGWESCVPQAATCGWGEDEGATGEWGKKKEVTAPGGEKGAACGWEKKEEVTAPGGWEREAKEEGAQSGWESCVPQVATCGWGEDEGATGEWGKKKEVTAPGGWESEAKEEGAQSGWESCVPQVATCGWGEDEGALGGWDGGNKPDEGAKDGWERSINKGNDGGWGDDKGGWGQKKGVCASGGTKRGSQYEGTRNGWQSSIPKINSGGWGEDKGAPGRWKSSLHQGNSEEDRNVAGGWDKPKEISASSGWEWGAHVGGSKNGWGRSVHQKNEEKGVSGGWAKHTQTEDTSMRSESSTLWKANAGWGKEKHATANGWGEERKAVSSRWSEGTQRPAASGWGGKNFDPGRWRNDTWKERANSRGRPNNCNSGWGKRMDGTTGGWGQSTQQKVDDGWGRSIGKKVESCWAKGKDFSCSGWEEEKGGGTCEKIGDCWGGEQGAPVPGGWETAAQEEVDNGWGSSIEKRIDARWGENSGAQGSGDKRGECQESMREKHASSGWGNESGVSLREWKAIDNVDSASQQKGVTSCNPGEDRTEEKTSESDKAREGAVAGWEQTTCEEVDGGWEEKARDGWGETVQKDIDMGWGKDTDSATCEWKEKGNNSSGWGKGTKENGSNIGWGNKINAGRWEKGTQKDTHNGWESRMPAESNAGWGEATTEGTSGGGDGWGECSIENNTNSGWGSTHTSKGNNDKVPQSNPHFCDEQTVSMDDSNGWNCTSKKGNGWEPSTQEENPRNRHSGRSAFDWSENADADKRRSGTFGPSGSNTVPLGNRKGISKGSETNDWDQGPNYNGSSNQLNNQRASKRFNTGYGSNSWRDSVWSSPLNHNRRPRLRALISLPEYVEMDELYKTTNKILHHSGYQPGDRLNPDDAAFVLDEVLAHHREKEAKLGCGVDYIMIDSHADHQVNCFWVVRTDGSKTDFSYWKCLEHLFEVKYPQAAKEAFKGGQDGCVVIDSLEVKVKDSKEEANDFVTQLGERS</sequence>
<feature type="region of interest" description="Disordered" evidence="1">
    <location>
        <begin position="1"/>
        <end position="176"/>
    </location>
</feature>
<name>A0A9D4U5K4_ADICA</name>
<protein>
    <submittedName>
        <fullName evidence="2">Uncharacterized protein</fullName>
    </submittedName>
</protein>
<reference evidence="2" key="1">
    <citation type="submission" date="2021-01" db="EMBL/GenBank/DDBJ databases">
        <title>Adiantum capillus-veneris genome.</title>
        <authorList>
            <person name="Fang Y."/>
            <person name="Liao Q."/>
        </authorList>
    </citation>
    <scope>NUCLEOTIDE SEQUENCE</scope>
    <source>
        <strain evidence="2">H3</strain>
        <tissue evidence="2">Leaf</tissue>
    </source>
</reference>
<gene>
    <name evidence="2" type="ORF">GOP47_0023389</name>
</gene>
<feature type="compositionally biased region" description="Basic and acidic residues" evidence="1">
    <location>
        <begin position="310"/>
        <end position="325"/>
    </location>
</feature>
<proteinExistence type="predicted"/>
<feature type="region of interest" description="Disordered" evidence="1">
    <location>
        <begin position="1150"/>
        <end position="1511"/>
    </location>
</feature>
<feature type="compositionally biased region" description="Gly residues" evidence="1">
    <location>
        <begin position="205"/>
        <end position="215"/>
    </location>
</feature>
<feature type="compositionally biased region" description="Basic and acidic residues" evidence="1">
    <location>
        <begin position="856"/>
        <end position="870"/>
    </location>
</feature>
<feature type="region of interest" description="Disordered" evidence="1">
    <location>
        <begin position="310"/>
        <end position="463"/>
    </location>
</feature>
<feature type="region of interest" description="Disordered" evidence="1">
    <location>
        <begin position="205"/>
        <end position="275"/>
    </location>
</feature>
<feature type="compositionally biased region" description="Basic and acidic residues" evidence="1">
    <location>
        <begin position="517"/>
        <end position="576"/>
    </location>
</feature>
<comment type="caution">
    <text evidence="2">The sequence shown here is derived from an EMBL/GenBank/DDBJ whole genome shotgun (WGS) entry which is preliminary data.</text>
</comment>
<feature type="region of interest" description="Disordered" evidence="1">
    <location>
        <begin position="844"/>
        <end position="1108"/>
    </location>
</feature>
<feature type="compositionally biased region" description="Polar residues" evidence="1">
    <location>
        <begin position="1471"/>
        <end position="1480"/>
    </location>
</feature>
<keyword evidence="3" id="KW-1185">Reference proteome</keyword>
<feature type="compositionally biased region" description="Basic and acidic residues" evidence="1">
    <location>
        <begin position="494"/>
        <end position="504"/>
    </location>
</feature>
<feature type="region of interest" description="Disordered" evidence="1">
    <location>
        <begin position="629"/>
        <end position="832"/>
    </location>
</feature>
<feature type="compositionally biased region" description="Basic and acidic residues" evidence="1">
    <location>
        <begin position="1277"/>
        <end position="1312"/>
    </location>
</feature>
<feature type="compositionally biased region" description="Basic and acidic residues" evidence="1">
    <location>
        <begin position="343"/>
        <end position="357"/>
    </location>
</feature>
<feature type="compositionally biased region" description="Polar residues" evidence="1">
    <location>
        <begin position="636"/>
        <end position="649"/>
    </location>
</feature>
<organism evidence="2 3">
    <name type="scientific">Adiantum capillus-veneris</name>
    <name type="common">Maidenhair fern</name>
    <dbReference type="NCBI Taxonomy" id="13818"/>
    <lineage>
        <taxon>Eukaryota</taxon>
        <taxon>Viridiplantae</taxon>
        <taxon>Streptophyta</taxon>
        <taxon>Embryophyta</taxon>
        <taxon>Tracheophyta</taxon>
        <taxon>Polypodiopsida</taxon>
        <taxon>Polypodiidae</taxon>
        <taxon>Polypodiales</taxon>
        <taxon>Pteridineae</taxon>
        <taxon>Pteridaceae</taxon>
        <taxon>Vittarioideae</taxon>
        <taxon>Adiantum</taxon>
    </lineage>
</organism>
<accession>A0A9D4U5K4</accession>
<feature type="compositionally biased region" description="Basic and acidic residues" evidence="1">
    <location>
        <begin position="1019"/>
        <end position="1035"/>
    </location>
</feature>
<evidence type="ECO:0000313" key="3">
    <source>
        <dbReference type="Proteomes" id="UP000886520"/>
    </source>
</evidence>
<feature type="compositionally biased region" description="Basic and acidic residues" evidence="1">
    <location>
        <begin position="160"/>
        <end position="176"/>
    </location>
</feature>
<feature type="compositionally biased region" description="Polar residues" evidence="1">
    <location>
        <begin position="577"/>
        <end position="587"/>
    </location>
</feature>
<dbReference type="Gene3D" id="3.10.450.40">
    <property type="match status" value="1"/>
</dbReference>
<feature type="compositionally biased region" description="Basic and acidic residues" evidence="1">
    <location>
        <begin position="1192"/>
        <end position="1207"/>
    </location>
</feature>
<evidence type="ECO:0000256" key="1">
    <source>
        <dbReference type="SAM" id="MobiDB-lite"/>
    </source>
</evidence>
<feature type="compositionally biased region" description="Low complexity" evidence="1">
    <location>
        <begin position="1362"/>
        <end position="1371"/>
    </location>
</feature>
<feature type="compositionally biased region" description="Polar residues" evidence="1">
    <location>
        <begin position="1500"/>
        <end position="1511"/>
    </location>
</feature>
<feature type="compositionally biased region" description="Basic and acidic residues" evidence="1">
    <location>
        <begin position="940"/>
        <end position="956"/>
    </location>
</feature>
<feature type="compositionally biased region" description="Basic and acidic residues" evidence="1">
    <location>
        <begin position="652"/>
        <end position="712"/>
    </location>
</feature>
<feature type="compositionally biased region" description="Polar residues" evidence="1">
    <location>
        <begin position="1229"/>
        <end position="1241"/>
    </location>
</feature>
<dbReference type="Pfam" id="PF11523">
    <property type="entry name" value="DUF3223"/>
    <property type="match status" value="1"/>
</dbReference>
<feature type="compositionally biased region" description="Basic and acidic residues" evidence="1">
    <location>
        <begin position="418"/>
        <end position="437"/>
    </location>
</feature>
<feature type="compositionally biased region" description="Basic and acidic residues" evidence="1">
    <location>
        <begin position="233"/>
        <end position="244"/>
    </location>
</feature>
<feature type="compositionally biased region" description="Basic and acidic residues" evidence="1">
    <location>
        <begin position="1058"/>
        <end position="1072"/>
    </location>
</feature>
<feature type="compositionally biased region" description="Basic and acidic residues" evidence="1">
    <location>
        <begin position="1243"/>
        <end position="1259"/>
    </location>
</feature>
<feature type="compositionally biased region" description="Polar residues" evidence="1">
    <location>
        <begin position="359"/>
        <end position="374"/>
    </location>
</feature>
<feature type="compositionally biased region" description="Polar residues" evidence="1">
    <location>
        <begin position="438"/>
        <end position="451"/>
    </location>
</feature>
<feature type="compositionally biased region" description="Basic and acidic residues" evidence="1">
    <location>
        <begin position="95"/>
        <end position="125"/>
    </location>
</feature>
<evidence type="ECO:0000313" key="2">
    <source>
        <dbReference type="EMBL" id="KAI5060884.1"/>
    </source>
</evidence>
<feature type="compositionally biased region" description="Basic and acidic residues" evidence="1">
    <location>
        <begin position="1339"/>
        <end position="1352"/>
    </location>
</feature>
<dbReference type="Proteomes" id="UP000886520">
    <property type="component" value="Chromosome 23"/>
</dbReference>
<feature type="compositionally biased region" description="Basic and acidic residues" evidence="1">
    <location>
        <begin position="758"/>
        <end position="778"/>
    </location>
</feature>